<feature type="region of interest" description="Disordered" evidence="1">
    <location>
        <begin position="971"/>
        <end position="1002"/>
    </location>
</feature>
<feature type="compositionally biased region" description="Polar residues" evidence="1">
    <location>
        <begin position="492"/>
        <end position="506"/>
    </location>
</feature>
<dbReference type="PANTHER" id="PTHR37464">
    <property type="entry name" value="BLL2463 PROTEIN"/>
    <property type="match status" value="1"/>
</dbReference>
<evidence type="ECO:0000313" key="5">
    <source>
        <dbReference type="EMBL" id="QDH13124.1"/>
    </source>
</evidence>
<accession>A0A4Y6U7I6</accession>
<feature type="region of interest" description="Disordered" evidence="1">
    <location>
        <begin position="476"/>
        <end position="524"/>
    </location>
</feature>
<dbReference type="Pfam" id="PF07584">
    <property type="entry name" value="BatA"/>
    <property type="match status" value="1"/>
</dbReference>
<feature type="compositionally biased region" description="Polar residues" evidence="1">
    <location>
        <begin position="980"/>
        <end position="990"/>
    </location>
</feature>
<protein>
    <submittedName>
        <fullName evidence="5">DUF4159 domain-containing protein</fullName>
    </submittedName>
</protein>
<sequence length="1102" mass="115492">MGATTLLSTGGGLAWAHPALLGGLALLPATWWLSRLTPPAPRKQVFPSVRLLHQLKRTNSTNAKTPWWLLALRCAALGCVVLGLAGPEWRPPSSAAMAAALAGGGRNMVMLIDNGWASLPNWAQRLDSATTLGQQWLAQRSEGANTTLAILTTAPQPDGRMKAPFMLGAPNQADADLRDALASALASLTPRPWPVDRQSTAKQLRDNEQLRQALAGADVWVLSDGINQGGEAALEAALKPARQRRDMRWDPCLPVWLDMRPPNARSQPSAQAGVAWQAKVLFAQNCATPAPLALSAYGLNTPTPSQRSDNFSMLASWKLPAGKAATAMTVPLDGALDGAVGAFALNPPTSARAGSAAALPGPAAWHLLATAVHGRSTAAVLMGPHDAQALTGAGWFLQQGSALHGQSLATLTLHQLESPNPSSPVPPALRAISLVYAPDGTLPALSSHPSEPDEQRAKAGLMAWVRQGGTLVRFAGPVAGRSSLDSRDDGTSSENPGIDNSPSLDETLSVPLLGGTRQLGGPLSLTKPPHLASFPAQGPFAGLAVPQDVTVERQILARPTATLNDHVWASLEDGTPLVTARREGKGEVVFFHTAPLANWTTLPLAGLWPAMLERLAQRADAHSPNHPAQNGLVTQPSTGGAGEGNQTGLPPWRVLTPQGSLTIAGPDVLPLPDDDHASPIPVSALHPAGLYGRPGGFMRALNLAPMLTPDRAALAVEKPLGILARPVGPITPHALGPILMTCGLGLLMLAQAILLAQSLKRAWWKRLTGKAGLSVLMLASGLGAASHAWAGPALGAGQKGAPTPAQSAESDWHNTLETRLAWLPTGDQETDDQIAAGMKSLTDYVNQRSNPHLGAPIKLDLNRDDLGFYPLIYWPILPNAHADGARAQKISLYMQRGGMVLVDRMGAGTLTNAATSATSAEHAQNRALEGVTLPTLLPLTDQATVAHTFYILHGYPGRAPAQPVLGVGAQATGHLGTPKGTENQPTLNQGTDGGDEDSEGEQVTPILIGNGDWARAWAMDKQGNPIMAVEPGGEDQRRQAQHFGLNLVIYALTGTYKDDQRRYPKLLQQLPGQGGAKDGSPGSTGQAPGLDNENDGESEDTP</sequence>
<evidence type="ECO:0000256" key="2">
    <source>
        <dbReference type="SAM" id="Phobius"/>
    </source>
</evidence>
<feature type="compositionally biased region" description="Acidic residues" evidence="1">
    <location>
        <begin position="1092"/>
        <end position="1102"/>
    </location>
</feature>
<keyword evidence="2" id="KW-1133">Transmembrane helix</keyword>
<dbReference type="Gene3D" id="3.40.50.12140">
    <property type="entry name" value="Domain of unknown function DUF4159"/>
    <property type="match status" value="1"/>
</dbReference>
<feature type="transmembrane region" description="Helical" evidence="2">
    <location>
        <begin position="734"/>
        <end position="755"/>
    </location>
</feature>
<dbReference type="SUPFAM" id="SSF52317">
    <property type="entry name" value="Class I glutamine amidotransferase-like"/>
    <property type="match status" value="1"/>
</dbReference>
<name>A0A4Y6U7I6_9PROT</name>
<dbReference type="InterPro" id="IPR025297">
    <property type="entry name" value="DUF4159"/>
</dbReference>
<dbReference type="NCBIfam" id="TIGR02226">
    <property type="entry name" value="two_anch"/>
    <property type="match status" value="1"/>
</dbReference>
<evidence type="ECO:0000313" key="6">
    <source>
        <dbReference type="Proteomes" id="UP000318709"/>
    </source>
</evidence>
<feature type="transmembrane region" description="Helical" evidence="2">
    <location>
        <begin position="67"/>
        <end position="86"/>
    </location>
</feature>
<feature type="transmembrane region" description="Helical" evidence="2">
    <location>
        <begin position="12"/>
        <end position="33"/>
    </location>
</feature>
<dbReference type="InterPro" id="IPR011933">
    <property type="entry name" value="Double_TM_dom"/>
</dbReference>
<feature type="region of interest" description="Disordered" evidence="1">
    <location>
        <begin position="619"/>
        <end position="656"/>
    </location>
</feature>
<evidence type="ECO:0000259" key="3">
    <source>
        <dbReference type="Pfam" id="PF07584"/>
    </source>
</evidence>
<dbReference type="Pfam" id="PF13709">
    <property type="entry name" value="DUF4159"/>
    <property type="match status" value="1"/>
</dbReference>
<keyword evidence="2" id="KW-0812">Transmembrane</keyword>
<evidence type="ECO:0000259" key="4">
    <source>
        <dbReference type="Pfam" id="PF13709"/>
    </source>
</evidence>
<dbReference type="InterPro" id="IPR024163">
    <property type="entry name" value="Aerotolerance_reg_N"/>
</dbReference>
<dbReference type="InterPro" id="IPR029062">
    <property type="entry name" value="Class_I_gatase-like"/>
</dbReference>
<proteinExistence type="predicted"/>
<feature type="region of interest" description="Disordered" evidence="1">
    <location>
        <begin position="1065"/>
        <end position="1102"/>
    </location>
</feature>
<gene>
    <name evidence="5" type="ORF">E3E12_01720</name>
</gene>
<dbReference type="AlphaFoldDB" id="A0A4Y6U7I6"/>
<dbReference type="Gene3D" id="3.40.50.880">
    <property type="match status" value="1"/>
</dbReference>
<dbReference type="PANTHER" id="PTHR37464:SF1">
    <property type="entry name" value="BLL2463 PROTEIN"/>
    <property type="match status" value="1"/>
</dbReference>
<feature type="domain" description="DUF4159" evidence="4">
    <location>
        <begin position="819"/>
        <end position="1052"/>
    </location>
</feature>
<organism evidence="5 6">
    <name type="scientific">Formicincola oecophyllae</name>
    <dbReference type="NCBI Taxonomy" id="2558361"/>
    <lineage>
        <taxon>Bacteria</taxon>
        <taxon>Pseudomonadati</taxon>
        <taxon>Pseudomonadota</taxon>
        <taxon>Alphaproteobacteria</taxon>
        <taxon>Acetobacterales</taxon>
        <taxon>Acetobacteraceae</taxon>
        <taxon>Formicincola</taxon>
    </lineage>
</organism>
<dbReference type="Proteomes" id="UP000318709">
    <property type="component" value="Chromosome"/>
</dbReference>
<evidence type="ECO:0000256" key="1">
    <source>
        <dbReference type="SAM" id="MobiDB-lite"/>
    </source>
</evidence>
<feature type="transmembrane region" description="Helical" evidence="2">
    <location>
        <begin position="767"/>
        <end position="789"/>
    </location>
</feature>
<dbReference type="KEGG" id="swf:E3E12_01720"/>
<keyword evidence="2" id="KW-0472">Membrane</keyword>
<feature type="compositionally biased region" description="Polar residues" evidence="1">
    <location>
        <begin position="626"/>
        <end position="638"/>
    </location>
</feature>
<feature type="domain" description="Aerotolerance regulator N-terminal" evidence="3">
    <location>
        <begin position="14"/>
        <end position="87"/>
    </location>
</feature>
<reference evidence="5 6" key="1">
    <citation type="submission" date="2019-03" db="EMBL/GenBank/DDBJ databases">
        <title>The complete genome sequence of Swingsia_sp. F3b2 LMG30590(T).</title>
        <authorList>
            <person name="Chua K.-O."/>
            <person name="Chan K.-G."/>
            <person name="See-Too W.-S."/>
        </authorList>
    </citation>
    <scope>NUCLEOTIDE SEQUENCE [LARGE SCALE GENOMIC DNA]</scope>
    <source>
        <strain evidence="5 6">F3b2</strain>
    </source>
</reference>
<keyword evidence="6" id="KW-1185">Reference proteome</keyword>
<dbReference type="RefSeq" id="WP_141442779.1">
    <property type="nucleotide sequence ID" value="NZ_CP038231.1"/>
</dbReference>
<dbReference type="EMBL" id="CP038231">
    <property type="protein sequence ID" value="QDH13124.1"/>
    <property type="molecule type" value="Genomic_DNA"/>
</dbReference>
<dbReference type="OrthoDB" id="9773014at2"/>